<dbReference type="AlphaFoldDB" id="B9TL11"/>
<organism evidence="2 3">
    <name type="scientific">Ricinus communis</name>
    <name type="common">Castor bean</name>
    <dbReference type="NCBI Taxonomy" id="3988"/>
    <lineage>
        <taxon>Eukaryota</taxon>
        <taxon>Viridiplantae</taxon>
        <taxon>Streptophyta</taxon>
        <taxon>Embryophyta</taxon>
        <taxon>Tracheophyta</taxon>
        <taxon>Spermatophyta</taxon>
        <taxon>Magnoliopsida</taxon>
        <taxon>eudicotyledons</taxon>
        <taxon>Gunneridae</taxon>
        <taxon>Pentapetalae</taxon>
        <taxon>rosids</taxon>
        <taxon>fabids</taxon>
        <taxon>Malpighiales</taxon>
        <taxon>Euphorbiaceae</taxon>
        <taxon>Acalyphoideae</taxon>
        <taxon>Acalypheae</taxon>
        <taxon>Ricinus</taxon>
    </lineage>
</organism>
<proteinExistence type="predicted"/>
<protein>
    <recommendedName>
        <fullName evidence="1">Helix-turn-helix domain-containing protein</fullName>
    </recommendedName>
</protein>
<evidence type="ECO:0000313" key="2">
    <source>
        <dbReference type="EMBL" id="EEF23454.1"/>
    </source>
</evidence>
<dbReference type="Pfam" id="PF12728">
    <property type="entry name" value="HTH_17"/>
    <property type="match status" value="1"/>
</dbReference>
<name>B9TL11_RICCO</name>
<sequence>MRPITVRIPGAVKLTGMSRSRLYELIKEGKIEAIKDRGTTLITVESLERFIDQRRLEARDPAGMRTQT</sequence>
<dbReference type="InParanoid" id="B9TL11"/>
<evidence type="ECO:0000313" key="3">
    <source>
        <dbReference type="Proteomes" id="UP000008311"/>
    </source>
</evidence>
<dbReference type="InterPro" id="IPR041657">
    <property type="entry name" value="HTH_17"/>
</dbReference>
<evidence type="ECO:0000259" key="1">
    <source>
        <dbReference type="Pfam" id="PF12728"/>
    </source>
</evidence>
<accession>B9TL11</accession>
<dbReference type="EMBL" id="EQ986017">
    <property type="protein sequence ID" value="EEF23454.1"/>
    <property type="molecule type" value="Genomic_DNA"/>
</dbReference>
<keyword evidence="3" id="KW-1185">Reference proteome</keyword>
<feature type="domain" description="Helix-turn-helix" evidence="1">
    <location>
        <begin position="11"/>
        <end position="55"/>
    </location>
</feature>
<reference evidence="3" key="1">
    <citation type="journal article" date="2010" name="Nat. Biotechnol.">
        <title>Draft genome sequence of the oilseed species Ricinus communis.</title>
        <authorList>
            <person name="Chan A.P."/>
            <person name="Crabtree J."/>
            <person name="Zhao Q."/>
            <person name="Lorenzi H."/>
            <person name="Orvis J."/>
            <person name="Puiu D."/>
            <person name="Melake-Berhan A."/>
            <person name="Jones K.M."/>
            <person name="Redman J."/>
            <person name="Chen G."/>
            <person name="Cahoon E.B."/>
            <person name="Gedil M."/>
            <person name="Stanke M."/>
            <person name="Haas B.J."/>
            <person name="Wortman J.R."/>
            <person name="Fraser-Liggett C.M."/>
            <person name="Ravel J."/>
            <person name="Rabinowicz P.D."/>
        </authorList>
    </citation>
    <scope>NUCLEOTIDE SEQUENCE [LARGE SCALE GENOMIC DNA]</scope>
    <source>
        <strain evidence="3">cv. Hale</strain>
    </source>
</reference>
<dbReference type="Proteomes" id="UP000008311">
    <property type="component" value="Unassembled WGS sequence"/>
</dbReference>
<gene>
    <name evidence="2" type="ORF">RCOM_2068410</name>
</gene>